<dbReference type="InterPro" id="IPR045857">
    <property type="entry name" value="O16G_dom_2"/>
</dbReference>
<sequence>MNKQWWKKAVAYQVYPRSFYDSNGDGIGDIQGVIQKLDYIKDLGIDVIWISPIYQSPNDDNGYDISDYHGIMEEFGTMEDFDELLAETHKRGMRLIMDLVINHTSDEHEWFIESRSSKDNPYRDYYIWHPAPSDGSPINNWESIFGGSVWEYDEKTNEYYMHVFSKKQPDLNWENKQVRESLYDMVNWWLDKGIDGFRVDAISHIKKKDGYPDMPNPLNKKVVPSFGGHMNQPGIELFLSEFAERTIKNYDVMTVGEANGVSIQDADKWVGEENGYFNMIFQFEHLGLWGANDDELDIHELKDVMTRWQKGLEGRGWNALFIENHDLARSVSTWGNDADLRRTSAKALATFYFFMQGTPFIYQGQEIGMTNVQFDTIEEYNDVGMRNMYAEEIENGKHHSEIMEYIWKHGRDNSRTPMQWTNEPEAGFTTGTPWLGVNPNYPDINVDQALNDPDSIYHYYKKMIQMRRTTPTLIYGNYELIAKEHDQVFAYLRAYESVEYVIIVNMFNETTFIDLSEELELGDLKLSNYTVTDESNAQMTLRPYEARVYKVAKQKVWHDPNYYKLS</sequence>
<keyword evidence="4" id="KW-0119">Carbohydrate metabolism</keyword>
<evidence type="ECO:0000256" key="1">
    <source>
        <dbReference type="ARBA" id="ARBA00008061"/>
    </source>
</evidence>
<name>A0ABN0X604_9LACT</name>
<evidence type="ECO:0000259" key="5">
    <source>
        <dbReference type="SMART" id="SM00642"/>
    </source>
</evidence>
<dbReference type="Proteomes" id="UP001501166">
    <property type="component" value="Unassembled WGS sequence"/>
</dbReference>
<comment type="similarity">
    <text evidence="1 3">Belongs to the glycosyl hydrolase 13 family.</text>
</comment>
<dbReference type="RefSeq" id="WP_343753763.1">
    <property type="nucleotide sequence ID" value="NZ_BAAACW010000035.1"/>
</dbReference>
<dbReference type="InterPro" id="IPR017853">
    <property type="entry name" value="GH"/>
</dbReference>
<feature type="domain" description="Glycosyl hydrolase family 13 catalytic" evidence="5">
    <location>
        <begin position="13"/>
        <end position="415"/>
    </location>
</feature>
<evidence type="ECO:0000313" key="6">
    <source>
        <dbReference type="EMBL" id="GAA0355340.1"/>
    </source>
</evidence>
<comment type="caution">
    <text evidence="6">The sequence shown here is derived from an EMBL/GenBank/DDBJ whole genome shotgun (WGS) entry which is preliminary data.</text>
</comment>
<dbReference type="EMBL" id="BAAACW010000035">
    <property type="protein sequence ID" value="GAA0355340.1"/>
    <property type="molecule type" value="Genomic_DNA"/>
</dbReference>
<dbReference type="Gene3D" id="2.60.40.1180">
    <property type="entry name" value="Golgi alpha-mannosidase II"/>
    <property type="match status" value="1"/>
</dbReference>
<dbReference type="SMART" id="SM00642">
    <property type="entry name" value="Aamy"/>
    <property type="match status" value="1"/>
</dbReference>
<keyword evidence="7" id="KW-1185">Reference proteome</keyword>
<reference evidence="6 7" key="1">
    <citation type="journal article" date="2019" name="Int. J. Syst. Evol. Microbiol.">
        <title>The Global Catalogue of Microorganisms (GCM) 10K type strain sequencing project: providing services to taxonomists for standard genome sequencing and annotation.</title>
        <authorList>
            <consortium name="The Broad Institute Genomics Platform"/>
            <consortium name="The Broad Institute Genome Sequencing Center for Infectious Disease"/>
            <person name="Wu L."/>
            <person name="Ma J."/>
        </authorList>
    </citation>
    <scope>NUCLEOTIDE SEQUENCE [LARGE SCALE GENOMIC DNA]</scope>
    <source>
        <strain evidence="6 7">JCM 12662</strain>
    </source>
</reference>
<dbReference type="Gene3D" id="3.20.20.80">
    <property type="entry name" value="Glycosidases"/>
    <property type="match status" value="1"/>
</dbReference>
<organism evidence="6 7">
    <name type="scientific">Alkalibacterium iburiense</name>
    <dbReference type="NCBI Taxonomy" id="290589"/>
    <lineage>
        <taxon>Bacteria</taxon>
        <taxon>Bacillati</taxon>
        <taxon>Bacillota</taxon>
        <taxon>Bacilli</taxon>
        <taxon>Lactobacillales</taxon>
        <taxon>Carnobacteriaceae</taxon>
        <taxon>Alkalibacterium</taxon>
    </lineage>
</organism>
<evidence type="ECO:0000256" key="2">
    <source>
        <dbReference type="ARBA" id="ARBA00023295"/>
    </source>
</evidence>
<gene>
    <name evidence="6" type="ORF">GCM10008932_05430</name>
</gene>
<evidence type="ECO:0000313" key="7">
    <source>
        <dbReference type="Proteomes" id="UP001501166"/>
    </source>
</evidence>
<protein>
    <recommendedName>
        <fullName evidence="4">Alpha-amylase</fullName>
        <ecNumber evidence="4">3.2.1.1</ecNumber>
    </recommendedName>
</protein>
<dbReference type="NCBIfam" id="NF008183">
    <property type="entry name" value="PRK10933.1"/>
    <property type="match status" value="1"/>
</dbReference>
<dbReference type="SUPFAM" id="SSF51011">
    <property type="entry name" value="Glycosyl hydrolase domain"/>
    <property type="match status" value="1"/>
</dbReference>
<dbReference type="InterPro" id="IPR006047">
    <property type="entry name" value="GH13_cat_dom"/>
</dbReference>
<keyword evidence="4" id="KW-0378">Hydrolase</keyword>
<dbReference type="SUPFAM" id="SSF51445">
    <property type="entry name" value="(Trans)glycosidases"/>
    <property type="match status" value="1"/>
</dbReference>
<dbReference type="EC" id="3.2.1.1" evidence="4"/>
<dbReference type="CDD" id="cd11333">
    <property type="entry name" value="AmyAc_SI_OligoGlu_DGase"/>
    <property type="match status" value="1"/>
</dbReference>
<keyword evidence="2 4" id="KW-0326">Glycosidase</keyword>
<proteinExistence type="inferred from homology"/>
<dbReference type="PANTHER" id="PTHR10357:SF178">
    <property type="entry name" value="OLIGO-1,6-GLUCOSIDASE 3-RELATED"/>
    <property type="match status" value="1"/>
</dbReference>
<dbReference type="InterPro" id="IPR013780">
    <property type="entry name" value="Glyco_hydro_b"/>
</dbReference>
<dbReference type="Pfam" id="PF00128">
    <property type="entry name" value="Alpha-amylase"/>
    <property type="match status" value="1"/>
</dbReference>
<evidence type="ECO:0000256" key="4">
    <source>
        <dbReference type="RuleBase" id="RU361134"/>
    </source>
</evidence>
<evidence type="ECO:0000256" key="3">
    <source>
        <dbReference type="RuleBase" id="RU003615"/>
    </source>
</evidence>
<dbReference type="PRINTS" id="PR00110">
    <property type="entry name" value="ALPHAAMYLASE"/>
</dbReference>
<accession>A0ABN0X604</accession>
<dbReference type="Gene3D" id="3.90.400.10">
    <property type="entry name" value="Oligo-1,6-glucosidase, Domain 2"/>
    <property type="match status" value="1"/>
</dbReference>
<dbReference type="PANTHER" id="PTHR10357">
    <property type="entry name" value="ALPHA-AMYLASE FAMILY MEMBER"/>
    <property type="match status" value="1"/>
</dbReference>
<dbReference type="InterPro" id="IPR006046">
    <property type="entry name" value="Alpha_amylase"/>
</dbReference>
<comment type="catalytic activity">
    <reaction evidence="4">
        <text>Endohydrolysis of (1-&gt;4)-alpha-D-glucosidic linkages in polysaccharides containing three or more (1-&gt;4)-alpha-linked D-glucose units.</text>
        <dbReference type="EC" id="3.2.1.1"/>
    </reaction>
</comment>